<name>A0A8H6PTS6_9EURO</name>
<dbReference type="Proteomes" id="UP000654922">
    <property type="component" value="Unassembled WGS sequence"/>
</dbReference>
<accession>A0A8H6PTS6</accession>
<evidence type="ECO:0000313" key="2">
    <source>
        <dbReference type="EMBL" id="KAF7160009.1"/>
    </source>
</evidence>
<evidence type="ECO:0000256" key="1">
    <source>
        <dbReference type="SAM" id="MobiDB-lite"/>
    </source>
</evidence>
<feature type="region of interest" description="Disordered" evidence="1">
    <location>
        <begin position="155"/>
        <end position="174"/>
    </location>
</feature>
<dbReference type="EMBL" id="JACBAE010001375">
    <property type="protein sequence ID" value="KAF7160009.1"/>
    <property type="molecule type" value="Genomic_DNA"/>
</dbReference>
<evidence type="ECO:0000313" key="5">
    <source>
        <dbReference type="Proteomes" id="UP000654922"/>
    </source>
</evidence>
<dbReference type="AlphaFoldDB" id="A0A8H6PTS6"/>
<reference evidence="2" key="1">
    <citation type="submission" date="2020-06" db="EMBL/GenBank/DDBJ databases">
        <title>Draft genome sequences of strains closely related to Aspergillus parafelis and Aspergillus hiratsukae.</title>
        <authorList>
            <person name="Dos Santos R.A.C."/>
            <person name="Rivero-Menendez O."/>
            <person name="Steenwyk J.L."/>
            <person name="Mead M.E."/>
            <person name="Goldman G.H."/>
            <person name="Alastruey-Izquierdo A."/>
            <person name="Rokas A."/>
        </authorList>
    </citation>
    <scope>NUCLEOTIDE SEQUENCE</scope>
    <source>
        <strain evidence="2">CNM-CM5623</strain>
        <strain evidence="3">CNM-CM7691</strain>
    </source>
</reference>
<sequence length="204" mass="23095">MSGSYRPDFLSEEMDVLPTTAAFFRRISRINTRIPPIARKAAVPCKVANMSHGKLQQETTSPSPNLRRYVGHTAVFRKSMEATQAERRRQMHHLSYYEDDGPNYGANDRTEMDISAIREQVAKAVKAMIRRRSIASTPQGLESEKSNALLRVSARKPHESDTLQQAPEKRNKFAAKSRKYASMLVPGRRMFTCSSPVLHVNAVY</sequence>
<proteinExistence type="predicted"/>
<keyword evidence="4" id="KW-1185">Reference proteome</keyword>
<evidence type="ECO:0000313" key="4">
    <source>
        <dbReference type="Proteomes" id="UP000641853"/>
    </source>
</evidence>
<dbReference type="OrthoDB" id="4499133at2759"/>
<evidence type="ECO:0000313" key="3">
    <source>
        <dbReference type="EMBL" id="KAF7177209.1"/>
    </source>
</evidence>
<comment type="caution">
    <text evidence="2">The sequence shown here is derived from an EMBL/GenBank/DDBJ whole genome shotgun (WGS) entry which is preliminary data.</text>
</comment>
<dbReference type="Proteomes" id="UP000641853">
    <property type="component" value="Unassembled WGS sequence"/>
</dbReference>
<organism evidence="2 5">
    <name type="scientific">Aspergillus felis</name>
    <dbReference type="NCBI Taxonomy" id="1287682"/>
    <lineage>
        <taxon>Eukaryota</taxon>
        <taxon>Fungi</taxon>
        <taxon>Dikarya</taxon>
        <taxon>Ascomycota</taxon>
        <taxon>Pezizomycotina</taxon>
        <taxon>Eurotiomycetes</taxon>
        <taxon>Eurotiomycetidae</taxon>
        <taxon>Eurotiales</taxon>
        <taxon>Aspergillaceae</taxon>
        <taxon>Aspergillus</taxon>
        <taxon>Aspergillus subgen. Fumigati</taxon>
    </lineage>
</organism>
<gene>
    <name evidence="2" type="ORF">CNMCM5623_005555</name>
    <name evidence="3" type="ORF">CNMCM7691_005031</name>
</gene>
<protein>
    <submittedName>
        <fullName evidence="2">Uncharacterized protein</fullName>
    </submittedName>
</protein>
<feature type="compositionally biased region" description="Basic and acidic residues" evidence="1">
    <location>
        <begin position="156"/>
        <end position="171"/>
    </location>
</feature>
<dbReference type="EMBL" id="JACBAG010001901">
    <property type="protein sequence ID" value="KAF7177209.1"/>
    <property type="molecule type" value="Genomic_DNA"/>
</dbReference>